<evidence type="ECO:0000313" key="2">
    <source>
        <dbReference type="Proteomes" id="UP001596414"/>
    </source>
</evidence>
<evidence type="ECO:0000313" key="1">
    <source>
        <dbReference type="EMBL" id="MFC7125734.1"/>
    </source>
</evidence>
<accession>A0ABD5X844</accession>
<gene>
    <name evidence="1" type="ORF">ACFQJ7_06735</name>
</gene>
<comment type="caution">
    <text evidence="1">The sequence shown here is derived from an EMBL/GenBank/DDBJ whole genome shotgun (WGS) entry which is preliminary data.</text>
</comment>
<dbReference type="Proteomes" id="UP001596414">
    <property type="component" value="Unassembled WGS sequence"/>
</dbReference>
<dbReference type="EMBL" id="JBHSZQ010000008">
    <property type="protein sequence ID" value="MFC7125734.1"/>
    <property type="molecule type" value="Genomic_DNA"/>
</dbReference>
<organism evidence="1 2">
    <name type="scientific">Halovenus rubra</name>
    <dbReference type="NCBI Taxonomy" id="869890"/>
    <lineage>
        <taxon>Archaea</taxon>
        <taxon>Methanobacteriati</taxon>
        <taxon>Methanobacteriota</taxon>
        <taxon>Stenosarchaea group</taxon>
        <taxon>Halobacteria</taxon>
        <taxon>Halobacteriales</taxon>
        <taxon>Haloarculaceae</taxon>
        <taxon>Halovenus</taxon>
    </lineage>
</organism>
<dbReference type="AlphaFoldDB" id="A0ABD5X844"/>
<proteinExistence type="predicted"/>
<reference evidence="1 2" key="1">
    <citation type="journal article" date="2014" name="Int. J. Syst. Evol. Microbiol.">
        <title>Complete genome sequence of Corynebacterium casei LMG S-19264T (=DSM 44701T), isolated from a smear-ripened cheese.</title>
        <authorList>
            <consortium name="US DOE Joint Genome Institute (JGI-PGF)"/>
            <person name="Walter F."/>
            <person name="Albersmeier A."/>
            <person name="Kalinowski J."/>
            <person name="Ruckert C."/>
        </authorList>
    </citation>
    <scope>NUCLEOTIDE SEQUENCE [LARGE SCALE GENOMIC DNA]</scope>
    <source>
        <strain evidence="1 2">CGMCC 4.7215</strain>
    </source>
</reference>
<sequence>MVIDCTVIGVTTLGAPVFDHETDSIILVAGFPWPTVRYDASITDRPTIHTRTTHVTTRIAC</sequence>
<protein>
    <submittedName>
        <fullName evidence="1">Uncharacterized protein</fullName>
    </submittedName>
</protein>
<name>A0ABD5X844_9EURY</name>